<dbReference type="EMBL" id="LQBL01000028">
    <property type="protein sequence ID" value="KUG53601.1"/>
    <property type="molecule type" value="Genomic_DNA"/>
</dbReference>
<organism evidence="3 4">
    <name type="scientific">Serinicoccus chungangensis</name>
    <dbReference type="NCBI Taxonomy" id="767452"/>
    <lineage>
        <taxon>Bacteria</taxon>
        <taxon>Bacillati</taxon>
        <taxon>Actinomycetota</taxon>
        <taxon>Actinomycetes</taxon>
        <taxon>Micrococcales</taxon>
        <taxon>Ornithinimicrobiaceae</taxon>
        <taxon>Serinicoccus</taxon>
    </lineage>
</organism>
<keyword evidence="2" id="KW-0812">Transmembrane</keyword>
<comment type="caution">
    <text evidence="3">The sequence shown here is derived from an EMBL/GenBank/DDBJ whole genome shotgun (WGS) entry which is preliminary data.</text>
</comment>
<evidence type="ECO:0000313" key="4">
    <source>
        <dbReference type="Proteomes" id="UP000054837"/>
    </source>
</evidence>
<reference evidence="3 4" key="1">
    <citation type="submission" date="2015-12" db="EMBL/GenBank/DDBJ databases">
        <title>Serinicoccus chungangenesis strain CD08_5 genome sequencing and assembly.</title>
        <authorList>
            <person name="Chander A.M."/>
            <person name="Kaur G."/>
            <person name="Nair G.R."/>
            <person name="Dhawan D.K."/>
            <person name="Kochhar R.K."/>
            <person name="Mayilraj S."/>
            <person name="Bhadada S.K."/>
        </authorList>
    </citation>
    <scope>NUCLEOTIDE SEQUENCE [LARGE SCALE GENOMIC DNA]</scope>
    <source>
        <strain evidence="3 4">CD08_5</strain>
    </source>
</reference>
<gene>
    <name evidence="3" type="ORF">AVL62_02125</name>
</gene>
<keyword evidence="2" id="KW-0472">Membrane</keyword>
<protein>
    <submittedName>
        <fullName evidence="3">Uncharacterized protein</fullName>
    </submittedName>
</protein>
<evidence type="ECO:0000256" key="1">
    <source>
        <dbReference type="SAM" id="MobiDB-lite"/>
    </source>
</evidence>
<dbReference type="STRING" id="767452.AVL62_02125"/>
<sequence length="241" mass="24660">MSYGNPPAPRRSGLTTAGKWMFIIGLVLSVIVGIGVVWGGVQGARMFSDLQGGGTPIDGGQTTVSMEEGDLRLVTAEGSQTPTCTVTGPDGTESALTQDSTFDTGDQQVDAQLVGTYQATATGEHTFTCEGGAASLSPSISIGATIGLAVAGLGILALIPLLLLTGIGLILWLVGRSRDRKAADGPPGGYGYGTAYPQQGYGQPQDSGYPQAPGQGYGQPYGQGSPPRPPGQDPTDPYRRD</sequence>
<keyword evidence="2" id="KW-1133">Transmembrane helix</keyword>
<feature type="transmembrane region" description="Helical" evidence="2">
    <location>
        <begin position="146"/>
        <end position="174"/>
    </location>
</feature>
<name>A0A0W8I645_9MICO</name>
<feature type="transmembrane region" description="Helical" evidence="2">
    <location>
        <begin position="20"/>
        <end position="41"/>
    </location>
</feature>
<dbReference type="Proteomes" id="UP000054837">
    <property type="component" value="Unassembled WGS sequence"/>
</dbReference>
<dbReference type="RefSeq" id="WP_058891610.1">
    <property type="nucleotide sequence ID" value="NZ_LQBL01000028.1"/>
</dbReference>
<feature type="region of interest" description="Disordered" evidence="1">
    <location>
        <begin position="182"/>
        <end position="241"/>
    </location>
</feature>
<feature type="compositionally biased region" description="Low complexity" evidence="1">
    <location>
        <begin position="193"/>
        <end position="214"/>
    </location>
</feature>
<proteinExistence type="predicted"/>
<evidence type="ECO:0000313" key="3">
    <source>
        <dbReference type="EMBL" id="KUG53601.1"/>
    </source>
</evidence>
<evidence type="ECO:0000256" key="2">
    <source>
        <dbReference type="SAM" id="Phobius"/>
    </source>
</evidence>
<dbReference type="OrthoDB" id="4871541at2"/>
<accession>A0A0W8I645</accession>
<keyword evidence="4" id="KW-1185">Reference proteome</keyword>
<dbReference type="AlphaFoldDB" id="A0A0W8I645"/>